<dbReference type="Pfam" id="PF05958">
    <property type="entry name" value="tRNA_U5-meth_tr"/>
    <property type="match status" value="1"/>
</dbReference>
<feature type="binding site" evidence="6">
    <location>
        <position position="310"/>
    </location>
    <ligand>
        <name>S-adenosyl-L-methionine</name>
        <dbReference type="ChEBI" id="CHEBI:59789"/>
    </ligand>
</feature>
<feature type="binding site" evidence="6">
    <location>
        <position position="331"/>
    </location>
    <ligand>
        <name>S-adenosyl-L-methionine</name>
        <dbReference type="ChEBI" id="CHEBI:59789"/>
    </ligand>
</feature>
<dbReference type="NCBIfam" id="TIGR00479">
    <property type="entry name" value="rumA"/>
    <property type="match status" value="1"/>
</dbReference>
<keyword evidence="5" id="KW-0411">Iron-sulfur</keyword>
<sequence>MVTFYKPKVKTITQKAFEVECVDLDLQGRGVAKKDNKTWFIYNLIPGEKARVVPVAVKDKIGEAKVTKYIYKSDNRAKSQCPLEESCGGCPLAYIKENDLLAYKVKGLYQLLKKSGVALNETPSFVVNSNALNYRRACRLAIRIDHGKVTVGFREGKSQKLVSLTTCKVLSERINVAIPKVVELLNKLQGKRNLGHLEFIDSDGALGIFLRVTENLSDADLEIIGSFGKENSYVISVGIPYKHEIDSSEQIKEILLTDKEDALFINASDCKIICKPTAFVQVNKEVNKDLIKLVLDAVKPHPGMKVLDLFCGLGNFTLPLAKEGAEVLGIDIVSSMIKDAQKNAELNDLHNAKFAVADLEDEFEKQQWAKVKYDAVVLDPGRMGAKRAALFVSKLKIPKIVMISCNPLAASRDIRELIKSGYKITAWGALDMFPRTSHIELMTVFSL</sequence>
<keyword evidence="1" id="KW-0004">4Fe-4S</keyword>
<organism evidence="7 8">
    <name type="scientific">Succinatimonas hippei (strain DSM 22608 / JCM 16073 / KCTC 15190 / YIT 12066)</name>
    <dbReference type="NCBI Taxonomy" id="762983"/>
    <lineage>
        <taxon>Bacteria</taxon>
        <taxon>Pseudomonadati</taxon>
        <taxon>Pseudomonadota</taxon>
        <taxon>Gammaproteobacteria</taxon>
        <taxon>Aeromonadales</taxon>
        <taxon>Succinivibrionaceae</taxon>
        <taxon>Succinatimonas</taxon>
    </lineage>
</organism>
<evidence type="ECO:0000256" key="3">
    <source>
        <dbReference type="ARBA" id="ARBA00022679"/>
    </source>
</evidence>
<dbReference type="Proteomes" id="UP000018458">
    <property type="component" value="Unassembled WGS sequence"/>
</dbReference>
<dbReference type="InterPro" id="IPR012340">
    <property type="entry name" value="NA-bd_OB-fold"/>
</dbReference>
<dbReference type="InterPro" id="IPR029063">
    <property type="entry name" value="SAM-dependent_MTases_sf"/>
</dbReference>
<dbReference type="AlphaFoldDB" id="E8LL42"/>
<dbReference type="EC" id="2.1.1.-" evidence="7"/>
<evidence type="ECO:0000256" key="4">
    <source>
        <dbReference type="ARBA" id="ARBA00022691"/>
    </source>
</evidence>
<gene>
    <name evidence="7" type="primary">rumA</name>
    <name evidence="7" type="ORF">HMPREF9444_01448</name>
</gene>
<evidence type="ECO:0000256" key="5">
    <source>
        <dbReference type="ARBA" id="ARBA00023014"/>
    </source>
</evidence>
<dbReference type="eggNOG" id="COG2265">
    <property type="taxonomic scope" value="Bacteria"/>
</dbReference>
<feature type="binding site" evidence="6">
    <location>
        <position position="379"/>
    </location>
    <ligand>
        <name>S-adenosyl-L-methionine</name>
        <dbReference type="ChEBI" id="CHEBI:59789"/>
    </ligand>
</feature>
<dbReference type="HOGENOM" id="CLU_014689_8_2_6"/>
<dbReference type="PANTHER" id="PTHR11061">
    <property type="entry name" value="RNA M5U METHYLTRANSFERASE"/>
    <property type="match status" value="1"/>
</dbReference>
<accession>E8LL42</accession>
<feature type="binding site" evidence="6">
    <location>
        <position position="281"/>
    </location>
    <ligand>
        <name>S-adenosyl-L-methionine</name>
        <dbReference type="ChEBI" id="CHEBI:59789"/>
    </ligand>
</feature>
<dbReference type="SUPFAM" id="SSF53335">
    <property type="entry name" value="S-adenosyl-L-methionine-dependent methyltransferases"/>
    <property type="match status" value="1"/>
</dbReference>
<dbReference type="STRING" id="762983.HMPREF9444_01448"/>
<protein>
    <submittedName>
        <fullName evidence="7">23S rRNA (Uracil-5-)-methyltransferase RumA</fullName>
        <ecNumber evidence="7">2.1.1.-</ecNumber>
    </submittedName>
</protein>
<dbReference type="PANTHER" id="PTHR11061:SF49">
    <property type="entry name" value="23S RRNA (URACIL(1939)-C(5))-METHYLTRANSFERASE RLMD"/>
    <property type="match status" value="1"/>
</dbReference>
<dbReference type="InterPro" id="IPR010280">
    <property type="entry name" value="U5_MeTrfase_fam"/>
</dbReference>
<dbReference type="RefSeq" id="WP_009143630.1">
    <property type="nucleotide sequence ID" value="NZ_GL831017.1"/>
</dbReference>
<dbReference type="GO" id="GO:0070041">
    <property type="term" value="F:rRNA (uridine-C5-)-methyltransferase activity"/>
    <property type="evidence" value="ECO:0007669"/>
    <property type="project" value="TreeGrafter"/>
</dbReference>
<evidence type="ECO:0000256" key="1">
    <source>
        <dbReference type="ARBA" id="ARBA00022485"/>
    </source>
</evidence>
<evidence type="ECO:0000313" key="8">
    <source>
        <dbReference type="Proteomes" id="UP000018458"/>
    </source>
</evidence>
<name>E8LL42_SUCHY</name>
<dbReference type="PROSITE" id="PS51687">
    <property type="entry name" value="SAM_MT_RNA_M5U"/>
    <property type="match status" value="1"/>
</dbReference>
<dbReference type="SUPFAM" id="SSF50249">
    <property type="entry name" value="Nucleic acid-binding proteins"/>
    <property type="match status" value="1"/>
</dbReference>
<proteinExistence type="inferred from homology"/>
<dbReference type="Gene3D" id="2.40.50.140">
    <property type="entry name" value="Nucleic acid-binding proteins"/>
    <property type="match status" value="1"/>
</dbReference>
<feature type="active site" description="Nucleophile" evidence="6">
    <location>
        <position position="405"/>
    </location>
</feature>
<keyword evidence="1" id="KW-0479">Metal-binding</keyword>
<dbReference type="CDD" id="cd02440">
    <property type="entry name" value="AdoMet_MTases"/>
    <property type="match status" value="1"/>
</dbReference>
<dbReference type="GO" id="GO:0070475">
    <property type="term" value="P:rRNA base methylation"/>
    <property type="evidence" value="ECO:0007669"/>
    <property type="project" value="TreeGrafter"/>
</dbReference>
<keyword evidence="4 6" id="KW-0949">S-adenosyl-L-methionine</keyword>
<dbReference type="Gene3D" id="2.40.50.1070">
    <property type="match status" value="1"/>
</dbReference>
<comment type="caution">
    <text evidence="7">The sequence shown here is derived from an EMBL/GenBank/DDBJ whole genome shotgun (WGS) entry which is preliminary data.</text>
</comment>
<keyword evidence="3 6" id="KW-0808">Transferase</keyword>
<dbReference type="OrthoDB" id="9804590at2"/>
<dbReference type="GO" id="GO:0051539">
    <property type="term" value="F:4 iron, 4 sulfur cluster binding"/>
    <property type="evidence" value="ECO:0007669"/>
    <property type="project" value="UniProtKB-KW"/>
</dbReference>
<reference evidence="7 8" key="1">
    <citation type="submission" date="2011-01" db="EMBL/GenBank/DDBJ databases">
        <authorList>
            <person name="Weinstock G."/>
            <person name="Sodergren E."/>
            <person name="Clifton S."/>
            <person name="Fulton L."/>
            <person name="Fulton B."/>
            <person name="Courtney L."/>
            <person name="Fronick C."/>
            <person name="Harrison M."/>
            <person name="Strong C."/>
            <person name="Farmer C."/>
            <person name="Delahaunty K."/>
            <person name="Markovic C."/>
            <person name="Hall O."/>
            <person name="Minx P."/>
            <person name="Tomlinson C."/>
            <person name="Mitreva M."/>
            <person name="Hou S."/>
            <person name="Chen J."/>
            <person name="Wollam A."/>
            <person name="Pepin K.H."/>
            <person name="Johnson M."/>
            <person name="Bhonagiri V."/>
            <person name="Zhang X."/>
            <person name="Suruliraj S."/>
            <person name="Warren W."/>
            <person name="Chinwalla A."/>
            <person name="Mardis E.R."/>
            <person name="Wilson R.K."/>
        </authorList>
    </citation>
    <scope>NUCLEOTIDE SEQUENCE [LARGE SCALE GENOMIC DNA]</scope>
    <source>
        <strain evidence="8">DSM 22608 / JCM 16073 / KCTC 15190 / YIT 12066</strain>
    </source>
</reference>
<dbReference type="Gene3D" id="3.40.50.150">
    <property type="entry name" value="Vaccinia Virus protein VP39"/>
    <property type="match status" value="1"/>
</dbReference>
<comment type="similarity">
    <text evidence="6">Belongs to the class I-like SAM-binding methyltransferase superfamily. RNA M5U methyltransferase family.</text>
</comment>
<keyword evidence="1" id="KW-0408">Iron</keyword>
<keyword evidence="2 6" id="KW-0489">Methyltransferase</keyword>
<evidence type="ECO:0000313" key="7">
    <source>
        <dbReference type="EMBL" id="EFY06767.1"/>
    </source>
</evidence>
<evidence type="ECO:0000256" key="6">
    <source>
        <dbReference type="PROSITE-ProRule" id="PRU01024"/>
    </source>
</evidence>
<evidence type="ECO:0000256" key="2">
    <source>
        <dbReference type="ARBA" id="ARBA00022603"/>
    </source>
</evidence>
<keyword evidence="8" id="KW-1185">Reference proteome</keyword>
<dbReference type="EMBL" id="AEVO01000083">
    <property type="protein sequence ID" value="EFY06767.1"/>
    <property type="molecule type" value="Genomic_DNA"/>
</dbReference>